<protein>
    <submittedName>
        <fullName evidence="1">9115_t:CDS:1</fullName>
    </submittedName>
</protein>
<feature type="non-terminal residue" evidence="1">
    <location>
        <position position="1"/>
    </location>
</feature>
<dbReference type="EMBL" id="CAJVPM010047136">
    <property type="protein sequence ID" value="CAG8720187.1"/>
    <property type="molecule type" value="Genomic_DNA"/>
</dbReference>
<dbReference type="Proteomes" id="UP000789860">
    <property type="component" value="Unassembled WGS sequence"/>
</dbReference>
<gene>
    <name evidence="1" type="ORF">SCALOS_LOCUS11226</name>
</gene>
<organism evidence="1 2">
    <name type="scientific">Scutellospora calospora</name>
    <dbReference type="NCBI Taxonomy" id="85575"/>
    <lineage>
        <taxon>Eukaryota</taxon>
        <taxon>Fungi</taxon>
        <taxon>Fungi incertae sedis</taxon>
        <taxon>Mucoromycota</taxon>
        <taxon>Glomeromycotina</taxon>
        <taxon>Glomeromycetes</taxon>
        <taxon>Diversisporales</taxon>
        <taxon>Gigasporaceae</taxon>
        <taxon>Scutellospora</taxon>
    </lineage>
</organism>
<comment type="caution">
    <text evidence="1">The sequence shown here is derived from an EMBL/GenBank/DDBJ whole genome shotgun (WGS) entry which is preliminary data.</text>
</comment>
<name>A0ACA9PTD5_9GLOM</name>
<reference evidence="1" key="1">
    <citation type="submission" date="2021-06" db="EMBL/GenBank/DDBJ databases">
        <authorList>
            <person name="Kallberg Y."/>
            <person name="Tangrot J."/>
            <person name="Rosling A."/>
        </authorList>
    </citation>
    <scope>NUCLEOTIDE SEQUENCE</scope>
    <source>
        <strain evidence="1">AU212A</strain>
    </source>
</reference>
<keyword evidence="2" id="KW-1185">Reference proteome</keyword>
<feature type="non-terminal residue" evidence="1">
    <location>
        <position position="130"/>
    </location>
</feature>
<sequence>LTTLINIYDRIQDYYDQAKLVYIAHIGSSMADKIADEKLDNAVNELKREIRFNIILGHLKRATNAFKQWVFPFANVEFHSEKISTEPFFVWENDKYSHEISKLLIGEEITIKADITKIDSNKSAVKFNEI</sequence>
<accession>A0ACA9PTD5</accession>
<proteinExistence type="predicted"/>
<evidence type="ECO:0000313" key="2">
    <source>
        <dbReference type="Proteomes" id="UP000789860"/>
    </source>
</evidence>
<evidence type="ECO:0000313" key="1">
    <source>
        <dbReference type="EMBL" id="CAG8720187.1"/>
    </source>
</evidence>